<accession>A0AAW8B6W6</accession>
<dbReference type="GO" id="GO:0009446">
    <property type="term" value="P:putrescine biosynthetic process"/>
    <property type="evidence" value="ECO:0007669"/>
    <property type="project" value="InterPro"/>
</dbReference>
<dbReference type="GO" id="GO:0047632">
    <property type="term" value="F:agmatine deiminase activity"/>
    <property type="evidence" value="ECO:0007669"/>
    <property type="project" value="TreeGrafter"/>
</dbReference>
<dbReference type="PANTHER" id="PTHR31377">
    <property type="entry name" value="AGMATINE DEIMINASE-RELATED"/>
    <property type="match status" value="1"/>
</dbReference>
<evidence type="ECO:0000256" key="1">
    <source>
        <dbReference type="ARBA" id="ARBA00022801"/>
    </source>
</evidence>
<dbReference type="Gene3D" id="3.75.10.10">
    <property type="entry name" value="L-arginine/glycine Amidinotransferase, Chain A"/>
    <property type="match status" value="1"/>
</dbReference>
<gene>
    <name evidence="2" type="ORF">Q8A57_10465</name>
</gene>
<reference evidence="2" key="1">
    <citation type="journal article" date="2010" name="Int. J. Syst. Evol. Microbiol.">
        <title>Porticoccus litoralis gen. nov., sp. nov., a gammaproteobacterium isolated from the Yellow Sea.</title>
        <authorList>
            <person name="Oh H.M."/>
            <person name="Kim H."/>
            <person name="Kim K.M."/>
            <person name="Min G.S."/>
            <person name="Cho J.C."/>
        </authorList>
    </citation>
    <scope>NUCLEOTIDE SEQUENCE</scope>
    <source>
        <strain evidence="2">DSM 25064</strain>
    </source>
</reference>
<dbReference type="EMBL" id="JAUUUU010000007">
    <property type="protein sequence ID" value="MDP1521392.1"/>
    <property type="molecule type" value="Genomic_DNA"/>
</dbReference>
<sequence>MSAPKIRLPAEWEPQDAIQLTWPHKDTDWQHLLPEVIPIYTRLVQLLTTRGHVIIGAPANEIEPIQQRFAALGVPEEKLHLYPVVSDDTWARDHGPITVAEGDTLCLLDYQFNGWGEKYAFQQDNRITGELFRQGAFPGATLQPKTLVLEGGSIESDGEGTLLTTAACLLNPNRNPTLSREEIEQQLCTDLGIRKINWLYHGAMEGDDTDCHIDTLARLCPNNVIVYQACDDESDSHYAELQQMAEELEALTCPHGQPYQLVPMPWPSAKYDEDGHRLPATYANFLIFNGMVIVPTYRDTNDEAALEQMALVFPGYDIQGLDCLPIIHQHGSLHCITMQLPKGVVTPAAQQKQQG</sequence>
<keyword evidence="1" id="KW-0378">Hydrolase</keyword>
<dbReference type="Proteomes" id="UP001178354">
    <property type="component" value="Unassembled WGS sequence"/>
</dbReference>
<dbReference type="RefSeq" id="WP_305171058.1">
    <property type="nucleotide sequence ID" value="NZ_JAUUUU010000007.1"/>
</dbReference>
<protein>
    <submittedName>
        <fullName evidence="2">Agmatine deiminase family protein</fullName>
    </submittedName>
</protein>
<comment type="caution">
    <text evidence="2">The sequence shown here is derived from an EMBL/GenBank/DDBJ whole genome shotgun (WGS) entry which is preliminary data.</text>
</comment>
<dbReference type="InterPro" id="IPR007466">
    <property type="entry name" value="Peptidyl-Arg-deiminase_porph"/>
</dbReference>
<keyword evidence="3" id="KW-1185">Reference proteome</keyword>
<organism evidence="2 3">
    <name type="scientific">Porticoccus litoralis</name>
    <dbReference type="NCBI Taxonomy" id="434086"/>
    <lineage>
        <taxon>Bacteria</taxon>
        <taxon>Pseudomonadati</taxon>
        <taxon>Pseudomonadota</taxon>
        <taxon>Gammaproteobacteria</taxon>
        <taxon>Cellvibrionales</taxon>
        <taxon>Porticoccaceae</taxon>
        <taxon>Porticoccus</taxon>
    </lineage>
</organism>
<proteinExistence type="predicted"/>
<reference evidence="2" key="2">
    <citation type="submission" date="2023-08" db="EMBL/GenBank/DDBJ databases">
        <authorList>
            <person name="Luo J."/>
        </authorList>
    </citation>
    <scope>NUCLEOTIDE SEQUENCE</scope>
    <source>
        <strain evidence="2">DSM 25064</strain>
    </source>
</reference>
<dbReference type="SUPFAM" id="SSF55909">
    <property type="entry name" value="Pentein"/>
    <property type="match status" value="1"/>
</dbReference>
<dbReference type="GO" id="GO:0004668">
    <property type="term" value="F:protein-arginine deiminase activity"/>
    <property type="evidence" value="ECO:0007669"/>
    <property type="project" value="InterPro"/>
</dbReference>
<dbReference type="PANTHER" id="PTHR31377:SF0">
    <property type="entry name" value="AGMATINE DEIMINASE-RELATED"/>
    <property type="match status" value="1"/>
</dbReference>
<dbReference type="AlphaFoldDB" id="A0AAW8B6W6"/>
<dbReference type="Pfam" id="PF04371">
    <property type="entry name" value="PAD_porph"/>
    <property type="match status" value="1"/>
</dbReference>
<evidence type="ECO:0000313" key="3">
    <source>
        <dbReference type="Proteomes" id="UP001178354"/>
    </source>
</evidence>
<name>A0AAW8B6W6_9GAMM</name>
<evidence type="ECO:0000313" key="2">
    <source>
        <dbReference type="EMBL" id="MDP1521392.1"/>
    </source>
</evidence>